<gene>
    <name evidence="2" type="ORF">BTN49_1253</name>
</gene>
<organism evidence="2 3">
    <name type="scientific">Candidatus Enterovibrio escicola</name>
    <dbReference type="NCBI Taxonomy" id="1927127"/>
    <lineage>
        <taxon>Bacteria</taxon>
        <taxon>Pseudomonadati</taxon>
        <taxon>Pseudomonadota</taxon>
        <taxon>Gammaproteobacteria</taxon>
        <taxon>Vibrionales</taxon>
        <taxon>Vibrionaceae</taxon>
        <taxon>Enterovibrio</taxon>
    </lineage>
</organism>
<accession>A0A2A5T519</accession>
<keyword evidence="3" id="KW-1185">Reference proteome</keyword>
<keyword evidence="1" id="KW-0812">Transmembrane</keyword>
<dbReference type="AlphaFoldDB" id="A0A2A5T519"/>
<keyword evidence="1" id="KW-1133">Transmembrane helix</keyword>
<dbReference type="Proteomes" id="UP000219020">
    <property type="component" value="Unassembled WGS sequence"/>
</dbReference>
<evidence type="ECO:0000256" key="1">
    <source>
        <dbReference type="SAM" id="Phobius"/>
    </source>
</evidence>
<reference evidence="3" key="1">
    <citation type="submission" date="2017-04" db="EMBL/GenBank/DDBJ databases">
        <title>Genome evolution of the luminous symbionts of deep sea anglerfish.</title>
        <authorList>
            <person name="Hendry T.A."/>
        </authorList>
    </citation>
    <scope>NUCLEOTIDE SEQUENCE [LARGE SCALE GENOMIC DNA]</scope>
</reference>
<feature type="transmembrane region" description="Helical" evidence="1">
    <location>
        <begin position="12"/>
        <end position="34"/>
    </location>
</feature>
<keyword evidence="1" id="KW-0472">Membrane</keyword>
<protein>
    <submittedName>
        <fullName evidence="2">Uncharacterized protein</fullName>
    </submittedName>
</protein>
<comment type="caution">
    <text evidence="2">The sequence shown here is derived from an EMBL/GenBank/DDBJ whole genome shotgun (WGS) entry which is preliminary data.</text>
</comment>
<sequence length="42" mass="4593">MLCLALGFFKPFGMVIAILVYLFGLFAGCFVGVFDAQWSLSV</sequence>
<evidence type="ECO:0000313" key="2">
    <source>
        <dbReference type="EMBL" id="PCS23257.1"/>
    </source>
</evidence>
<evidence type="ECO:0000313" key="3">
    <source>
        <dbReference type="Proteomes" id="UP000219020"/>
    </source>
</evidence>
<name>A0A2A5T519_9GAMM</name>
<proteinExistence type="predicted"/>
<dbReference type="EMBL" id="NBYY01000011">
    <property type="protein sequence ID" value="PCS23257.1"/>
    <property type="molecule type" value="Genomic_DNA"/>
</dbReference>